<feature type="domain" description="Phytocyanin" evidence="14">
    <location>
        <begin position="23"/>
        <end position="120"/>
    </location>
</feature>
<evidence type="ECO:0000256" key="2">
    <source>
        <dbReference type="ARBA" id="ARBA00022448"/>
    </source>
</evidence>
<reference evidence="15 16" key="1">
    <citation type="submission" date="2024-01" db="EMBL/GenBank/DDBJ databases">
        <authorList>
            <person name="Waweru B."/>
        </authorList>
    </citation>
    <scope>NUCLEOTIDE SEQUENCE [LARGE SCALE GENOMIC DNA]</scope>
</reference>
<evidence type="ECO:0000256" key="13">
    <source>
        <dbReference type="SAM" id="SignalP"/>
    </source>
</evidence>
<dbReference type="GO" id="GO:0005886">
    <property type="term" value="C:plasma membrane"/>
    <property type="evidence" value="ECO:0007669"/>
    <property type="project" value="TreeGrafter"/>
</dbReference>
<keyword evidence="6" id="KW-0249">Electron transport</keyword>
<keyword evidence="11" id="KW-0325">Glycoprotein</keyword>
<feature type="transmembrane region" description="Helical" evidence="12">
    <location>
        <begin position="142"/>
        <end position="165"/>
    </location>
</feature>
<dbReference type="InterPro" id="IPR003245">
    <property type="entry name" value="Phytocyanin_dom"/>
</dbReference>
<gene>
    <name evidence="15" type="ORF">DCAF_LOCUS16311</name>
</gene>
<comment type="subcellular location">
    <subcellularLocation>
        <location evidence="1">Membrane</location>
        <topology evidence="1">Single-pass type I membrane protein</topology>
    </subcellularLocation>
</comment>
<evidence type="ECO:0000313" key="15">
    <source>
        <dbReference type="EMBL" id="CAK7341491.1"/>
    </source>
</evidence>
<dbReference type="InterPro" id="IPR039391">
    <property type="entry name" value="Phytocyanin-like"/>
</dbReference>
<evidence type="ECO:0000256" key="10">
    <source>
        <dbReference type="ARBA" id="ARBA00023157"/>
    </source>
</evidence>
<dbReference type="PROSITE" id="PS51485">
    <property type="entry name" value="PHYTOCYANIN"/>
    <property type="match status" value="1"/>
</dbReference>
<dbReference type="AlphaFoldDB" id="A0AAV1S0C0"/>
<dbReference type="PANTHER" id="PTHR33021">
    <property type="entry name" value="BLUE COPPER PROTEIN"/>
    <property type="match status" value="1"/>
</dbReference>
<dbReference type="SUPFAM" id="SSF49503">
    <property type="entry name" value="Cupredoxins"/>
    <property type="match status" value="1"/>
</dbReference>
<evidence type="ECO:0000256" key="7">
    <source>
        <dbReference type="ARBA" id="ARBA00022989"/>
    </source>
</evidence>
<evidence type="ECO:0000256" key="1">
    <source>
        <dbReference type="ARBA" id="ARBA00004479"/>
    </source>
</evidence>
<dbReference type="InterPro" id="IPR008972">
    <property type="entry name" value="Cupredoxin"/>
</dbReference>
<proteinExistence type="predicted"/>
<keyword evidence="5 13" id="KW-0732">Signal</keyword>
<evidence type="ECO:0000256" key="9">
    <source>
        <dbReference type="ARBA" id="ARBA00023136"/>
    </source>
</evidence>
<evidence type="ECO:0000313" key="16">
    <source>
        <dbReference type="Proteomes" id="UP001314170"/>
    </source>
</evidence>
<name>A0AAV1S0C0_9ROSI</name>
<feature type="chain" id="PRO_5043987714" description="Phytocyanin domain-containing protein" evidence="13">
    <location>
        <begin position="23"/>
        <end position="166"/>
    </location>
</feature>
<dbReference type="GO" id="GO:0009610">
    <property type="term" value="P:response to symbiotic fungus"/>
    <property type="evidence" value="ECO:0007669"/>
    <property type="project" value="UniProtKB-ARBA"/>
</dbReference>
<accession>A0AAV1S0C0</accession>
<keyword evidence="2" id="KW-0813">Transport</keyword>
<evidence type="ECO:0000256" key="3">
    <source>
        <dbReference type="ARBA" id="ARBA00022692"/>
    </source>
</evidence>
<keyword evidence="7 12" id="KW-1133">Transmembrane helix</keyword>
<sequence>MASNQFIAFALVTIILPTLAVATEHIVGDDKGWTVNFNYTAWASGKVFQVGDTLVFNYQPPHNLFKVDGDGFKNCVPSGEPTISGHDIITLKSPGKKWYICGIGNHCSELGQKLVINVVGSEAPAPTPAAPATPTAPAPPNAAYGLAASCYQIFVAAVAVVAMIVA</sequence>
<evidence type="ECO:0000259" key="14">
    <source>
        <dbReference type="PROSITE" id="PS51485"/>
    </source>
</evidence>
<dbReference type="CDD" id="cd04216">
    <property type="entry name" value="Phytocyanin"/>
    <property type="match status" value="1"/>
</dbReference>
<protein>
    <recommendedName>
        <fullName evidence="14">Phytocyanin domain-containing protein</fullName>
    </recommendedName>
</protein>
<keyword evidence="8" id="KW-0186">Copper</keyword>
<dbReference type="GO" id="GO:0009055">
    <property type="term" value="F:electron transfer activity"/>
    <property type="evidence" value="ECO:0007669"/>
    <property type="project" value="InterPro"/>
</dbReference>
<feature type="signal peptide" evidence="13">
    <location>
        <begin position="1"/>
        <end position="22"/>
    </location>
</feature>
<dbReference type="EMBL" id="CAWUPB010001160">
    <property type="protein sequence ID" value="CAK7341491.1"/>
    <property type="molecule type" value="Genomic_DNA"/>
</dbReference>
<evidence type="ECO:0000256" key="4">
    <source>
        <dbReference type="ARBA" id="ARBA00022723"/>
    </source>
</evidence>
<dbReference type="Gene3D" id="2.60.40.420">
    <property type="entry name" value="Cupredoxins - blue copper proteins"/>
    <property type="match status" value="1"/>
</dbReference>
<keyword evidence="9 12" id="KW-0472">Membrane</keyword>
<dbReference type="Pfam" id="PF02298">
    <property type="entry name" value="Cu_bind_like"/>
    <property type="match status" value="1"/>
</dbReference>
<keyword evidence="4" id="KW-0479">Metal-binding</keyword>
<evidence type="ECO:0000256" key="8">
    <source>
        <dbReference type="ARBA" id="ARBA00023008"/>
    </source>
</evidence>
<evidence type="ECO:0000256" key="12">
    <source>
        <dbReference type="SAM" id="Phobius"/>
    </source>
</evidence>
<organism evidence="15 16">
    <name type="scientific">Dovyalis caffra</name>
    <dbReference type="NCBI Taxonomy" id="77055"/>
    <lineage>
        <taxon>Eukaryota</taxon>
        <taxon>Viridiplantae</taxon>
        <taxon>Streptophyta</taxon>
        <taxon>Embryophyta</taxon>
        <taxon>Tracheophyta</taxon>
        <taxon>Spermatophyta</taxon>
        <taxon>Magnoliopsida</taxon>
        <taxon>eudicotyledons</taxon>
        <taxon>Gunneridae</taxon>
        <taxon>Pentapetalae</taxon>
        <taxon>rosids</taxon>
        <taxon>fabids</taxon>
        <taxon>Malpighiales</taxon>
        <taxon>Salicaceae</taxon>
        <taxon>Flacourtieae</taxon>
        <taxon>Dovyalis</taxon>
    </lineage>
</organism>
<keyword evidence="3 12" id="KW-0812">Transmembrane</keyword>
<evidence type="ECO:0000256" key="6">
    <source>
        <dbReference type="ARBA" id="ARBA00022982"/>
    </source>
</evidence>
<dbReference type="FunFam" id="2.60.40.420:FF:000067">
    <property type="entry name" value="Cupredoxin superfamily protein"/>
    <property type="match status" value="1"/>
</dbReference>
<dbReference type="GO" id="GO:0046872">
    <property type="term" value="F:metal ion binding"/>
    <property type="evidence" value="ECO:0007669"/>
    <property type="project" value="UniProtKB-KW"/>
</dbReference>
<evidence type="ECO:0000256" key="5">
    <source>
        <dbReference type="ARBA" id="ARBA00022729"/>
    </source>
</evidence>
<dbReference type="PANTHER" id="PTHR33021:SF408">
    <property type="entry name" value="PHYTOCYANIN DOMAIN-CONTAINING PROTEIN"/>
    <property type="match status" value="1"/>
</dbReference>
<keyword evidence="10" id="KW-1015">Disulfide bond</keyword>
<comment type="caution">
    <text evidence="15">The sequence shown here is derived from an EMBL/GenBank/DDBJ whole genome shotgun (WGS) entry which is preliminary data.</text>
</comment>
<keyword evidence="16" id="KW-1185">Reference proteome</keyword>
<dbReference type="Proteomes" id="UP001314170">
    <property type="component" value="Unassembled WGS sequence"/>
</dbReference>
<evidence type="ECO:0000256" key="11">
    <source>
        <dbReference type="ARBA" id="ARBA00023180"/>
    </source>
</evidence>